<protein>
    <recommendedName>
        <fullName evidence="3">Polyprotein</fullName>
    </recommendedName>
</protein>
<proteinExistence type="predicted"/>
<reference evidence="1 2" key="1">
    <citation type="journal article" date="2017" name="Genome Biol. Evol.">
        <title>Phytophthora megakarya and P. palmivora, closely related causal agents of cacao black pod rot, underwent increases in genome sizes and gene numbers by different mechanisms.</title>
        <authorList>
            <person name="Ali S.S."/>
            <person name="Shao J."/>
            <person name="Lary D.J."/>
            <person name="Kronmiller B."/>
            <person name="Shen D."/>
            <person name="Strem M.D."/>
            <person name="Amoako-Attah I."/>
            <person name="Akrofi A.Y."/>
            <person name="Begoude B.A."/>
            <person name="Ten Hoopen G.M."/>
            <person name="Coulibaly K."/>
            <person name="Kebe B.I."/>
            <person name="Melnick R.L."/>
            <person name="Guiltinan M.J."/>
            <person name="Tyler B.M."/>
            <person name="Meinhardt L.W."/>
            <person name="Bailey B.A."/>
        </authorList>
    </citation>
    <scope>NUCLEOTIDE SEQUENCE [LARGE SCALE GENOMIC DNA]</scope>
    <source>
        <strain evidence="2">sbr112.9</strain>
    </source>
</reference>
<dbReference type="Proteomes" id="UP000237271">
    <property type="component" value="Unassembled WGS sequence"/>
</dbReference>
<accession>A0A2P4X782</accession>
<dbReference type="EMBL" id="NCKW01016031">
    <property type="protein sequence ID" value="POM61392.1"/>
    <property type="molecule type" value="Genomic_DNA"/>
</dbReference>
<dbReference type="Pfam" id="PF14223">
    <property type="entry name" value="Retrotran_gag_2"/>
    <property type="match status" value="1"/>
</dbReference>
<dbReference type="AlphaFoldDB" id="A0A2P4X782"/>
<evidence type="ECO:0000313" key="2">
    <source>
        <dbReference type="Proteomes" id="UP000237271"/>
    </source>
</evidence>
<evidence type="ECO:0000313" key="1">
    <source>
        <dbReference type="EMBL" id="POM61392.1"/>
    </source>
</evidence>
<organism evidence="1 2">
    <name type="scientific">Phytophthora palmivora</name>
    <dbReference type="NCBI Taxonomy" id="4796"/>
    <lineage>
        <taxon>Eukaryota</taxon>
        <taxon>Sar</taxon>
        <taxon>Stramenopiles</taxon>
        <taxon>Oomycota</taxon>
        <taxon>Peronosporomycetes</taxon>
        <taxon>Peronosporales</taxon>
        <taxon>Peronosporaceae</taxon>
        <taxon>Phytophthora</taxon>
    </lineage>
</organism>
<sequence length="212" mass="24519">MKLKLGRKNLWKYCTKEIDEPEEAKENEHDIWEKETARTKEMLYDGMTDKIMKTVKFEPSPFRVVERMKQRYVGKTYFKYASEVTKLRSLRLEENGNVADHLGEVRRILDRIALLGVPLDEYLMPAILISTLPESYDNVVETFLANRAEVEAEVVVAVEVAEVVVAVMVKIKDAIVEAEVVEVEEEEEVKDVVVDHVFTVKNKDIKFVIVRT</sequence>
<evidence type="ECO:0008006" key="3">
    <source>
        <dbReference type="Google" id="ProtNLM"/>
    </source>
</evidence>
<dbReference type="OrthoDB" id="121492at2759"/>
<gene>
    <name evidence="1" type="ORF">PHPALM_29599</name>
</gene>
<name>A0A2P4X782_9STRA</name>
<keyword evidence="2" id="KW-1185">Reference proteome</keyword>
<comment type="caution">
    <text evidence="1">The sequence shown here is derived from an EMBL/GenBank/DDBJ whole genome shotgun (WGS) entry which is preliminary data.</text>
</comment>